<dbReference type="GeneID" id="109079706"/>
<dbReference type="KEGG" id="ccar:109079706"/>
<accession>A0A9Q9W1H1</accession>
<dbReference type="AlphaFoldDB" id="A0A9Q9W1H1"/>
<dbReference type="InterPro" id="IPR053164">
    <property type="entry name" value="IS1016-like_transposase"/>
</dbReference>
<reference evidence="2" key="1">
    <citation type="submission" date="2025-08" db="UniProtKB">
        <authorList>
            <consortium name="RefSeq"/>
        </authorList>
    </citation>
    <scope>IDENTIFICATION</scope>
    <source>
        <tissue evidence="2">Muscle</tissue>
    </source>
</reference>
<dbReference type="Proteomes" id="UP001155660">
    <property type="component" value="Chromosome B2"/>
</dbReference>
<sequence length="314" mass="37392">MGLARKILTLCEHKGVKGNRKITKRLQKNRLMASTKKCRICKNKMKLRKRQNKDGYQWICQQRAHNEKVTKSCRSGSIFDKTKTSLQNWMTFIYRFSQGLRLRQVDMVQDGIAGSSATLTKMTRKLRLVCRKALKMFKRKTGQRMGGRREFIVIDESNIRHKRKYGQGRAGQTWKRKKWVFGMLAIKGQRRRPVLRLVERRSRDHLLPIIRRHVRQGSTILSDEWRSYRALSNLGYSHYSVNHSRYFVDPNHGGHTQNIERAWLTYKSQIWRLKGNRTEKLLKEHLCFIEWTYWLGYKHKDGPLGRLLKDIKSY</sequence>
<dbReference type="OrthoDB" id="8597234at2759"/>
<feature type="domain" description="ISXO2-like transposase" evidence="1">
    <location>
        <begin position="144"/>
        <end position="294"/>
    </location>
</feature>
<gene>
    <name evidence="2" type="primary">LOC109079706</name>
</gene>
<evidence type="ECO:0000259" key="1">
    <source>
        <dbReference type="SMART" id="SM01126"/>
    </source>
</evidence>
<dbReference type="Pfam" id="PF12762">
    <property type="entry name" value="DDE_Tnp_IS1595"/>
    <property type="match status" value="1"/>
</dbReference>
<dbReference type="SMART" id="SM01126">
    <property type="entry name" value="DDE_Tnp_IS1595"/>
    <property type="match status" value="1"/>
</dbReference>
<dbReference type="RefSeq" id="XP_042575099.1">
    <property type="nucleotide sequence ID" value="XM_042719165.1"/>
</dbReference>
<evidence type="ECO:0000313" key="2">
    <source>
        <dbReference type="RefSeq" id="XP_042575099.1"/>
    </source>
</evidence>
<name>A0A9Q9W1H1_CYPCA</name>
<dbReference type="InterPro" id="IPR024445">
    <property type="entry name" value="Tnp_ISXO2-like"/>
</dbReference>
<organism evidence="2">
    <name type="scientific">Cyprinus carpio</name>
    <name type="common">Common carp</name>
    <dbReference type="NCBI Taxonomy" id="7962"/>
    <lineage>
        <taxon>Eukaryota</taxon>
        <taxon>Metazoa</taxon>
        <taxon>Chordata</taxon>
        <taxon>Craniata</taxon>
        <taxon>Vertebrata</taxon>
        <taxon>Euteleostomi</taxon>
        <taxon>Actinopterygii</taxon>
        <taxon>Neopterygii</taxon>
        <taxon>Teleostei</taxon>
        <taxon>Ostariophysi</taxon>
        <taxon>Cypriniformes</taxon>
        <taxon>Cyprinidae</taxon>
        <taxon>Cyprininae</taxon>
        <taxon>Cyprinus</taxon>
    </lineage>
</organism>
<dbReference type="PANTHER" id="PTHR47163:SF2">
    <property type="entry name" value="SI:DKEY-17M8.2"/>
    <property type="match status" value="1"/>
</dbReference>
<proteinExistence type="predicted"/>
<protein>
    <submittedName>
        <fullName evidence="2">Uncharacterized protein LOC109079706</fullName>
    </submittedName>
</protein>
<dbReference type="NCBIfam" id="NF033547">
    <property type="entry name" value="transpos_IS1595"/>
    <property type="match status" value="1"/>
</dbReference>
<dbReference type="PANTHER" id="PTHR47163">
    <property type="entry name" value="DDE_TNP_IS1595 DOMAIN-CONTAINING PROTEIN"/>
    <property type="match status" value="1"/>
</dbReference>